<sequence>MSGTTGPTGPTRRPEHLGTAPEPGAPAWRTLDNRSLAASSVLSLAIAVPVTLAVLRFANGQHWPMSWVVAACAAALVLVIVAVLTYDLLRLRTTTWRLTAERLELRSGIAVRQHRSIPRDRVRSVDLKADPVRRVLGLSVVKVGTGEHNAGGDSTLTLDPLSRTEAEHLRGVLLHSGHQAAEGTAAEQGPLSSFDWSWTRFAPLTVWSFIGAALVVGIVSKPLGWLGVDLWDNAVREAAWNWLTADPWLRVPLILLANVLLGVVGAAVVFAVQWGNYRLEQEPGRLKLSRGLLTTRSLTMEERRLRGVELSEPLLARLGGAARLKVVATGLKRKAEENETAEDLSALTPPLPRADAVRLADRLTGGPLPRLHPHPPAARAKRVRMSLVEVAVVVAALAAADWLWLPSWVWAALIAYVPFTLWHARADYRALGNALAPRHLVTRMGVSNLRTVALERKGIIGWEIKQSYFQRRLGLITVRATTAAGAGHYDVVDVGQDDGLELAGEAVPGLLEPFVVR</sequence>
<name>A0A7W0CEE0_9ACTN</name>
<dbReference type="PANTHER" id="PTHR34473:SF2">
    <property type="entry name" value="UPF0699 TRANSMEMBRANE PROTEIN YDBT"/>
    <property type="match status" value="1"/>
</dbReference>
<feature type="domain" description="YdbS-like PH" evidence="3">
    <location>
        <begin position="428"/>
        <end position="502"/>
    </location>
</feature>
<feature type="region of interest" description="Disordered" evidence="1">
    <location>
        <begin position="1"/>
        <end position="25"/>
    </location>
</feature>
<dbReference type="PIRSF" id="PIRSF026631">
    <property type="entry name" value="UCP026631"/>
    <property type="match status" value="1"/>
</dbReference>
<feature type="compositionally biased region" description="Low complexity" evidence="1">
    <location>
        <begin position="1"/>
        <end position="11"/>
    </location>
</feature>
<feature type="transmembrane region" description="Helical" evidence="2">
    <location>
        <begin position="36"/>
        <end position="55"/>
    </location>
</feature>
<dbReference type="InterPro" id="IPR014529">
    <property type="entry name" value="UCP026631"/>
</dbReference>
<keyword evidence="2" id="KW-0812">Transmembrane</keyword>
<feature type="transmembrane region" description="Helical" evidence="2">
    <location>
        <begin position="67"/>
        <end position="89"/>
    </location>
</feature>
<evidence type="ECO:0000256" key="1">
    <source>
        <dbReference type="SAM" id="MobiDB-lite"/>
    </source>
</evidence>
<reference evidence="4 5" key="1">
    <citation type="submission" date="2020-07" db="EMBL/GenBank/DDBJ databases">
        <title>Genomic Encyclopedia of Type Strains, Phase IV (KMG-IV): sequencing the most valuable type-strain genomes for metagenomic binning, comparative biology and taxonomic classification.</title>
        <authorList>
            <person name="Goeker M."/>
        </authorList>
    </citation>
    <scope>NUCLEOTIDE SEQUENCE [LARGE SCALE GENOMIC DNA]</scope>
    <source>
        <strain evidence="4 5">DSM 45533</strain>
    </source>
</reference>
<keyword evidence="5" id="KW-1185">Reference proteome</keyword>
<evidence type="ECO:0000259" key="3">
    <source>
        <dbReference type="Pfam" id="PF03703"/>
    </source>
</evidence>
<dbReference type="Proteomes" id="UP000530928">
    <property type="component" value="Unassembled WGS sequence"/>
</dbReference>
<proteinExistence type="predicted"/>
<dbReference type="AlphaFoldDB" id="A0A7W0CEE0"/>
<evidence type="ECO:0000313" key="4">
    <source>
        <dbReference type="EMBL" id="MBA2889487.1"/>
    </source>
</evidence>
<accession>A0A7W0CEE0</accession>
<evidence type="ECO:0000313" key="5">
    <source>
        <dbReference type="Proteomes" id="UP000530928"/>
    </source>
</evidence>
<dbReference type="EMBL" id="JACDUR010000001">
    <property type="protein sequence ID" value="MBA2889487.1"/>
    <property type="molecule type" value="Genomic_DNA"/>
</dbReference>
<evidence type="ECO:0000256" key="2">
    <source>
        <dbReference type="SAM" id="Phobius"/>
    </source>
</evidence>
<dbReference type="PANTHER" id="PTHR34473">
    <property type="entry name" value="UPF0699 TRANSMEMBRANE PROTEIN YDBS"/>
    <property type="match status" value="1"/>
</dbReference>
<comment type="caution">
    <text evidence="4">The sequence shown here is derived from an EMBL/GenBank/DDBJ whole genome shotgun (WGS) entry which is preliminary data.</text>
</comment>
<protein>
    <submittedName>
        <fullName evidence="4">Putative membrane protein</fullName>
    </submittedName>
</protein>
<dbReference type="InterPro" id="IPR005182">
    <property type="entry name" value="YdbS-like_PH"/>
</dbReference>
<feature type="domain" description="YdbS-like PH" evidence="3">
    <location>
        <begin position="92"/>
        <end position="170"/>
    </location>
</feature>
<organism evidence="4 5">
    <name type="scientific">Nonomuraea soli</name>
    <dbReference type="NCBI Taxonomy" id="1032476"/>
    <lineage>
        <taxon>Bacteria</taxon>
        <taxon>Bacillati</taxon>
        <taxon>Actinomycetota</taxon>
        <taxon>Actinomycetes</taxon>
        <taxon>Streptosporangiales</taxon>
        <taxon>Streptosporangiaceae</taxon>
        <taxon>Nonomuraea</taxon>
    </lineage>
</organism>
<gene>
    <name evidence="4" type="ORF">HNR30_000822</name>
</gene>
<feature type="transmembrane region" description="Helical" evidence="2">
    <location>
        <begin position="204"/>
        <end position="228"/>
    </location>
</feature>
<feature type="transmembrane region" description="Helical" evidence="2">
    <location>
        <begin position="248"/>
        <end position="272"/>
    </location>
</feature>
<feature type="transmembrane region" description="Helical" evidence="2">
    <location>
        <begin position="383"/>
        <end position="402"/>
    </location>
</feature>
<keyword evidence="2" id="KW-0472">Membrane</keyword>
<dbReference type="Pfam" id="PF03703">
    <property type="entry name" value="bPH_2"/>
    <property type="match status" value="2"/>
</dbReference>
<keyword evidence="2" id="KW-1133">Transmembrane helix</keyword>
<dbReference type="RefSeq" id="WP_181608278.1">
    <property type="nucleotide sequence ID" value="NZ_BAABAM010000001.1"/>
</dbReference>